<sequence>MRFLSVFVVAASAIVSTLSQTIELGYPTDGAVLKVEQNFNAQVILPYSMASCIDVGIALALNSCTNGVCPQPAQELGSVLYAGPWNPTILKPGVGFYQNFTLQLSEYQPIGQAIFTLTHFCLAGAGPVPYLEYRNASVTIA</sequence>
<dbReference type="OrthoDB" id="2841294at2759"/>
<evidence type="ECO:0000256" key="1">
    <source>
        <dbReference type="SAM" id="SignalP"/>
    </source>
</evidence>
<keyword evidence="3" id="KW-1185">Reference proteome</keyword>
<reference evidence="3" key="2">
    <citation type="submission" date="2015-01" db="EMBL/GenBank/DDBJ databases">
        <title>Evolutionary Origins and Diversification of the Mycorrhizal Mutualists.</title>
        <authorList>
            <consortium name="DOE Joint Genome Institute"/>
            <consortium name="Mycorrhizal Genomics Consortium"/>
            <person name="Kohler A."/>
            <person name="Kuo A."/>
            <person name="Nagy L.G."/>
            <person name="Floudas D."/>
            <person name="Copeland A."/>
            <person name="Barry K.W."/>
            <person name="Cichocki N."/>
            <person name="Veneault-Fourrey C."/>
            <person name="LaButti K."/>
            <person name="Lindquist E.A."/>
            <person name="Lipzen A."/>
            <person name="Lundell T."/>
            <person name="Morin E."/>
            <person name="Murat C."/>
            <person name="Riley R."/>
            <person name="Ohm R."/>
            <person name="Sun H."/>
            <person name="Tunlid A."/>
            <person name="Henrissat B."/>
            <person name="Grigoriev I.V."/>
            <person name="Hibbett D.S."/>
            <person name="Martin F."/>
        </authorList>
    </citation>
    <scope>NUCLEOTIDE SEQUENCE [LARGE SCALE GENOMIC DNA]</scope>
    <source>
        <strain evidence="3">ATCC 200175</strain>
    </source>
</reference>
<dbReference type="Pfam" id="PF19271">
    <property type="entry name" value="Nis1"/>
    <property type="match status" value="1"/>
</dbReference>
<dbReference type="HOGENOM" id="CLU_137500_0_0_1"/>
<feature type="chain" id="PRO_5002203500" description="Phosphatidylglycerol/phosphatidylinositol transfer protein" evidence="1">
    <location>
        <begin position="20"/>
        <end position="141"/>
    </location>
</feature>
<evidence type="ECO:0000313" key="2">
    <source>
        <dbReference type="EMBL" id="KIJ13305.1"/>
    </source>
</evidence>
<dbReference type="AlphaFoldDB" id="A0A0C9TCK0"/>
<reference evidence="2 3" key="1">
    <citation type="submission" date="2014-06" db="EMBL/GenBank/DDBJ databases">
        <authorList>
            <consortium name="DOE Joint Genome Institute"/>
            <person name="Kuo A."/>
            <person name="Kohler A."/>
            <person name="Nagy L.G."/>
            <person name="Floudas D."/>
            <person name="Copeland A."/>
            <person name="Barry K.W."/>
            <person name="Cichocki N."/>
            <person name="Veneault-Fourrey C."/>
            <person name="LaButti K."/>
            <person name="Lindquist E.A."/>
            <person name="Lipzen A."/>
            <person name="Lundell T."/>
            <person name="Morin E."/>
            <person name="Murat C."/>
            <person name="Sun H."/>
            <person name="Tunlid A."/>
            <person name="Henrissat B."/>
            <person name="Grigoriev I.V."/>
            <person name="Hibbett D.S."/>
            <person name="Martin F."/>
            <person name="Nordberg H.P."/>
            <person name="Cantor M.N."/>
            <person name="Hua S.X."/>
        </authorList>
    </citation>
    <scope>NUCLEOTIDE SEQUENCE [LARGE SCALE GENOMIC DNA]</scope>
    <source>
        <strain evidence="2 3">ATCC 200175</strain>
    </source>
</reference>
<feature type="signal peptide" evidence="1">
    <location>
        <begin position="1"/>
        <end position="19"/>
    </location>
</feature>
<dbReference type="EMBL" id="KN819353">
    <property type="protein sequence ID" value="KIJ13305.1"/>
    <property type="molecule type" value="Genomic_DNA"/>
</dbReference>
<accession>A0A0C9TCK0</accession>
<gene>
    <name evidence="2" type="ORF">PAXINDRAFT_13875</name>
</gene>
<protein>
    <recommendedName>
        <fullName evidence="4">Phosphatidylglycerol/phosphatidylinositol transfer protein</fullName>
    </recommendedName>
</protein>
<organism evidence="2 3">
    <name type="scientific">Paxillus involutus ATCC 200175</name>
    <dbReference type="NCBI Taxonomy" id="664439"/>
    <lineage>
        <taxon>Eukaryota</taxon>
        <taxon>Fungi</taxon>
        <taxon>Dikarya</taxon>
        <taxon>Basidiomycota</taxon>
        <taxon>Agaricomycotina</taxon>
        <taxon>Agaricomycetes</taxon>
        <taxon>Agaricomycetidae</taxon>
        <taxon>Boletales</taxon>
        <taxon>Paxilineae</taxon>
        <taxon>Paxillaceae</taxon>
        <taxon>Paxillus</taxon>
    </lineage>
</organism>
<dbReference type="InterPro" id="IPR045469">
    <property type="entry name" value="Nis1"/>
</dbReference>
<keyword evidence="1" id="KW-0732">Signal</keyword>
<proteinExistence type="predicted"/>
<evidence type="ECO:0008006" key="4">
    <source>
        <dbReference type="Google" id="ProtNLM"/>
    </source>
</evidence>
<evidence type="ECO:0000313" key="3">
    <source>
        <dbReference type="Proteomes" id="UP000053647"/>
    </source>
</evidence>
<name>A0A0C9TCK0_PAXIN</name>
<dbReference type="Proteomes" id="UP000053647">
    <property type="component" value="Unassembled WGS sequence"/>
</dbReference>